<dbReference type="AlphaFoldDB" id="A0A9Q3CGB3"/>
<dbReference type="EMBL" id="AVOT02006662">
    <property type="protein sequence ID" value="MBW0482132.1"/>
    <property type="molecule type" value="Genomic_DNA"/>
</dbReference>
<feature type="transmembrane region" description="Helical" evidence="5">
    <location>
        <begin position="22"/>
        <end position="44"/>
    </location>
</feature>
<protein>
    <recommendedName>
        <fullName evidence="6">PIG-P domain-containing protein</fullName>
    </recommendedName>
</protein>
<evidence type="ECO:0000256" key="2">
    <source>
        <dbReference type="ARBA" id="ARBA00022692"/>
    </source>
</evidence>
<evidence type="ECO:0000313" key="8">
    <source>
        <dbReference type="Proteomes" id="UP000765509"/>
    </source>
</evidence>
<keyword evidence="2 5" id="KW-0812">Transmembrane</keyword>
<dbReference type="Proteomes" id="UP000765509">
    <property type="component" value="Unassembled WGS sequence"/>
</dbReference>
<dbReference type="PANTHER" id="PTHR46346">
    <property type="entry name" value="PHOSPHATIDYLINOSITOL N-ACETYLGLUCOSAMINYLTRANSFERASE SUBUNIT P"/>
    <property type="match status" value="1"/>
</dbReference>
<dbReference type="GO" id="GO:0016020">
    <property type="term" value="C:membrane"/>
    <property type="evidence" value="ECO:0007669"/>
    <property type="project" value="UniProtKB-SubCell"/>
</dbReference>
<dbReference type="PANTHER" id="PTHR46346:SF1">
    <property type="entry name" value="PHOSPHATIDYLINOSITOL N-ACETYLGLUCOSAMINYLTRANSFERASE SUBUNIT P"/>
    <property type="match status" value="1"/>
</dbReference>
<dbReference type="GO" id="GO:0006506">
    <property type="term" value="P:GPI anchor biosynthetic process"/>
    <property type="evidence" value="ECO:0007669"/>
    <property type="project" value="TreeGrafter"/>
</dbReference>
<feature type="domain" description="PIG-P" evidence="6">
    <location>
        <begin position="27"/>
        <end position="152"/>
    </location>
</feature>
<proteinExistence type="predicted"/>
<feature type="transmembrane region" description="Helical" evidence="5">
    <location>
        <begin position="64"/>
        <end position="84"/>
    </location>
</feature>
<evidence type="ECO:0000259" key="6">
    <source>
        <dbReference type="Pfam" id="PF08510"/>
    </source>
</evidence>
<reference evidence="7" key="1">
    <citation type="submission" date="2021-03" db="EMBL/GenBank/DDBJ databases">
        <title>Draft genome sequence of rust myrtle Austropuccinia psidii MF-1, a brazilian biotype.</title>
        <authorList>
            <person name="Quecine M.C."/>
            <person name="Pachon D.M.R."/>
            <person name="Bonatelli M.L."/>
            <person name="Correr F.H."/>
            <person name="Franceschini L.M."/>
            <person name="Leite T.F."/>
            <person name="Margarido G.R.A."/>
            <person name="Almeida C.A."/>
            <person name="Ferrarezi J.A."/>
            <person name="Labate C.A."/>
        </authorList>
    </citation>
    <scope>NUCLEOTIDE SEQUENCE</scope>
    <source>
        <strain evidence="7">MF-1</strain>
    </source>
</reference>
<dbReference type="GO" id="GO:0005783">
    <property type="term" value="C:endoplasmic reticulum"/>
    <property type="evidence" value="ECO:0007669"/>
    <property type="project" value="TreeGrafter"/>
</dbReference>
<keyword evidence="4 5" id="KW-0472">Membrane</keyword>
<comment type="subcellular location">
    <subcellularLocation>
        <location evidence="1">Membrane</location>
        <topology evidence="1">Multi-pass membrane protein</topology>
    </subcellularLocation>
</comment>
<dbReference type="InterPro" id="IPR013717">
    <property type="entry name" value="PIG-P"/>
</dbReference>
<evidence type="ECO:0000256" key="4">
    <source>
        <dbReference type="ARBA" id="ARBA00023136"/>
    </source>
</evidence>
<gene>
    <name evidence="7" type="ORF">O181_021847</name>
</gene>
<keyword evidence="8" id="KW-1185">Reference proteome</keyword>
<evidence type="ECO:0000256" key="3">
    <source>
        <dbReference type="ARBA" id="ARBA00022989"/>
    </source>
</evidence>
<evidence type="ECO:0000256" key="5">
    <source>
        <dbReference type="SAM" id="Phobius"/>
    </source>
</evidence>
<accession>A0A9Q3CGB3</accession>
<keyword evidence="3 5" id="KW-1133">Transmembrane helix</keyword>
<name>A0A9Q3CGB3_9BASI</name>
<organism evidence="7 8">
    <name type="scientific">Austropuccinia psidii MF-1</name>
    <dbReference type="NCBI Taxonomy" id="1389203"/>
    <lineage>
        <taxon>Eukaryota</taxon>
        <taxon>Fungi</taxon>
        <taxon>Dikarya</taxon>
        <taxon>Basidiomycota</taxon>
        <taxon>Pucciniomycotina</taxon>
        <taxon>Pucciniomycetes</taxon>
        <taxon>Pucciniales</taxon>
        <taxon>Sphaerophragmiaceae</taxon>
        <taxon>Austropuccinia</taxon>
    </lineage>
</organism>
<dbReference type="InterPro" id="IPR052263">
    <property type="entry name" value="GPI_Anchor_Biosynth"/>
</dbReference>
<evidence type="ECO:0000313" key="7">
    <source>
        <dbReference type="EMBL" id="MBW0482132.1"/>
    </source>
</evidence>
<dbReference type="Pfam" id="PF08510">
    <property type="entry name" value="PIG-P"/>
    <property type="match status" value="1"/>
</dbReference>
<dbReference type="OrthoDB" id="690928at2759"/>
<evidence type="ECO:0000256" key="1">
    <source>
        <dbReference type="ARBA" id="ARBA00004141"/>
    </source>
</evidence>
<comment type="caution">
    <text evidence="7">The sequence shown here is derived from an EMBL/GenBank/DDBJ whole genome shotgun (WGS) entry which is preliminary data.</text>
</comment>
<sequence length="153" mass="17025">MPFAFLPAFDPQKLLPPPGTNALANSAFATYVLSLFGYLVYLLHGLLPPHVLHSLHITYYPSQTWSLILPAWLTVTVWHIYLAYAARNLMVTPPLHGTDGLQAITDDYALILPATSRSSPHSRLGTDLKNDEDPPVPILRDLPCQVVNEFYFG</sequence>